<keyword evidence="3 4" id="KW-0175">Coiled coil</keyword>
<evidence type="ECO:0000256" key="3">
    <source>
        <dbReference type="ARBA" id="ARBA00023054"/>
    </source>
</evidence>
<proteinExistence type="inferred from homology"/>
<keyword evidence="7" id="KW-1185">Reference proteome</keyword>
<comment type="similarity">
    <text evidence="2">Belongs to the WEB family.</text>
</comment>
<dbReference type="InterPro" id="IPR008545">
    <property type="entry name" value="Web"/>
</dbReference>
<dbReference type="GO" id="GO:0017128">
    <property type="term" value="F:phospholipid scramblase activity"/>
    <property type="evidence" value="ECO:0007669"/>
    <property type="project" value="InterPro"/>
</dbReference>
<evidence type="ECO:0000256" key="4">
    <source>
        <dbReference type="SAM" id="Coils"/>
    </source>
</evidence>
<dbReference type="InterPro" id="IPR025659">
    <property type="entry name" value="Tubby-like_C"/>
</dbReference>
<accession>A0A4S8JFH8</accession>
<dbReference type="STRING" id="52838.A0A4S8JFH8"/>
<feature type="region of interest" description="Disordered" evidence="5">
    <location>
        <begin position="802"/>
        <end position="824"/>
    </location>
</feature>
<feature type="coiled-coil region" evidence="4">
    <location>
        <begin position="680"/>
        <end position="738"/>
    </location>
</feature>
<dbReference type="PANTHER" id="PTHR32054">
    <property type="entry name" value="HEAVY CHAIN, PUTATIVE, EXPRESSED-RELATED-RELATED"/>
    <property type="match status" value="1"/>
</dbReference>
<feature type="coiled-coil region" evidence="4">
    <location>
        <begin position="497"/>
        <end position="531"/>
    </location>
</feature>
<evidence type="ECO:0008006" key="8">
    <source>
        <dbReference type="Google" id="ProtNLM"/>
    </source>
</evidence>
<feature type="compositionally biased region" description="Basic and acidic residues" evidence="5">
    <location>
        <begin position="284"/>
        <end position="303"/>
    </location>
</feature>
<dbReference type="GO" id="GO:0009903">
    <property type="term" value="P:chloroplast avoidance movement"/>
    <property type="evidence" value="ECO:0007669"/>
    <property type="project" value="TreeGrafter"/>
</dbReference>
<dbReference type="Pfam" id="PF03803">
    <property type="entry name" value="Scramblase"/>
    <property type="match status" value="1"/>
</dbReference>
<feature type="region of interest" description="Disordered" evidence="5">
    <location>
        <begin position="833"/>
        <end position="852"/>
    </location>
</feature>
<evidence type="ECO:0000256" key="2">
    <source>
        <dbReference type="ARBA" id="ARBA00005485"/>
    </source>
</evidence>
<evidence type="ECO:0000313" key="7">
    <source>
        <dbReference type="Proteomes" id="UP000317650"/>
    </source>
</evidence>
<reference evidence="6 7" key="1">
    <citation type="journal article" date="2019" name="Nat. Plants">
        <title>Genome sequencing of Musa balbisiana reveals subgenome evolution and function divergence in polyploid bananas.</title>
        <authorList>
            <person name="Yao X."/>
        </authorList>
    </citation>
    <scope>NUCLEOTIDE SEQUENCE [LARGE SCALE GENOMIC DNA]</scope>
    <source>
        <strain evidence="7">cv. DH-PKW</strain>
        <tissue evidence="6">Leaves</tissue>
    </source>
</reference>
<dbReference type="Pfam" id="PF05701">
    <property type="entry name" value="WEMBL"/>
    <property type="match status" value="1"/>
</dbReference>
<feature type="region of interest" description="Disordered" evidence="5">
    <location>
        <begin position="284"/>
        <end position="315"/>
    </location>
</feature>
<protein>
    <recommendedName>
        <fullName evidence="8">Phospholipid scramblase</fullName>
    </recommendedName>
</protein>
<feature type="coiled-coil region" evidence="4">
    <location>
        <begin position="416"/>
        <end position="462"/>
    </location>
</feature>
<comment type="similarity">
    <text evidence="1">Belongs to the phospholipid scramblase family.</text>
</comment>
<dbReference type="PANTHER" id="PTHR32054:SF3">
    <property type="entry name" value="HEAVY CHAIN, PUTATIVE, EXPRESSED-RELATED"/>
    <property type="match status" value="1"/>
</dbReference>
<sequence length="1306" mass="146447">MSSWPYKSFAPPLSCEGVRAIPLVQKGRHKPSFSARTATEQIPDNKGIVSIGRFPWERCCNGPYHPEPSPLYPLAFDFLFFTPCALSLSLSLSLSPASLHLSCSLRRRTRRPTPDASLLSFRRRSPLRRACSPSTSLIARHRSSPWPFSPRTLYGRFSPTILPRLTQVRKSGMGTKVQQNSIDSPKAEIDTRAPFESVKAAVSLFGEVAFASDRSTARKPKPPPIERALPKETQLHLAKKELNKYKEQLNNADITRIQALAELERVKRTVEELTNKLSTLNESKEQALKATEDADSQTKKLEDVSSVESTTRKDAGWEQEFDNAREQYAAAITELDAAKQELRRIKKDFETSMEGKLNAIQQEAESKRLFDANTEKVAQLSKEISAAQESLMHVKIAADQARQEESKIHSDKDTAKLSYKQALEETEKKLASLKKEFDPEVHNMLEAKLAETTAEIGAVQKEMEDTRTSDLEFVTTVTSEFDGAKEMLQKLAEEEKESSLRSLVESLKLELEGLKKEHEELKEKDAETESVVGNLHLKLQKCKAELEAAMVAESKATSASDDLVSTLQQLSSESQNALQEAEEMKKSAEELRADSEAAQTTLHEAEKKLQVALKDAEEAKAAEARVLDLIEELSEKANVARASTSESGANITISKEEYESLTRKVEESAKLAEMKVAAAIARVEAVRASENEAVKKLEAARKEMEDIETVTEEALKRTEMAEAAKKAVEGELRRWREKEQKMAAKTASRILAETRMLAEALPPKPMVHSAKGVEKTEENRKVVRPTASKKALLPNLSGIFHRKKNQVDGGSPSHLPGEKPRSKVTECNDISSIIRPASKSPPPKSPITLEPSFWRSPPSVPLVSPIGDQRLRAALAASAPETSALISKAQMRWLKKWFACPIKFTGGITPFGSLTDRAPQEIMNGKLHHTRYSVTALLQQFGSGSANVLGNASNPQFDIKRPQTVLLGRLIGCRGFSDSAGKKRTLSRDWLARLWVEEKRNMEVRRRGRRKRQPAPRVQDRGTLFDTFSSQLPFLKSVLRKPVLAEQDSGIKETMQQPPISQYDGDLLSPGSPEEVRLAPLLSRANLLITRDIEWANIMFAFEQENRYVIVDACYPQLPVGFIRESSNVIFRQLLRGRRPFVAYIFDAMGNEIFRVRRPFWWINSTIYAEIDGKEVGVVHRRWHLWRRIYDLYLGNKQFAVVENPGFWNWTFTLKDEDDNVLAQIDRDWRGIGFELFTDAGQYVIRFGDSNSLPITEPASGIQELEVARPLTLSERAVAVALAVSLDNDYFSRSRGWGLPILVAGE</sequence>
<evidence type="ECO:0000256" key="1">
    <source>
        <dbReference type="ARBA" id="ARBA00005350"/>
    </source>
</evidence>
<evidence type="ECO:0000313" key="6">
    <source>
        <dbReference type="EMBL" id="THU60445.1"/>
    </source>
</evidence>
<name>A0A4S8JFH8_MUSBA</name>
<dbReference type="GO" id="GO:0009904">
    <property type="term" value="P:chloroplast accumulation movement"/>
    <property type="evidence" value="ECO:0007669"/>
    <property type="project" value="TreeGrafter"/>
</dbReference>
<gene>
    <name evidence="6" type="ORF">C4D60_Mb07t12780</name>
</gene>
<dbReference type="InterPro" id="IPR005552">
    <property type="entry name" value="Scramblase"/>
</dbReference>
<dbReference type="SUPFAM" id="SSF54518">
    <property type="entry name" value="Tubby C-terminal domain-like"/>
    <property type="match status" value="1"/>
</dbReference>
<evidence type="ECO:0000256" key="5">
    <source>
        <dbReference type="SAM" id="MobiDB-lite"/>
    </source>
</evidence>
<feature type="coiled-coil region" evidence="4">
    <location>
        <begin position="564"/>
        <end position="636"/>
    </location>
</feature>
<dbReference type="EMBL" id="PYDT01000005">
    <property type="protein sequence ID" value="THU60445.1"/>
    <property type="molecule type" value="Genomic_DNA"/>
</dbReference>
<dbReference type="GO" id="GO:0005829">
    <property type="term" value="C:cytosol"/>
    <property type="evidence" value="ECO:0007669"/>
    <property type="project" value="TreeGrafter"/>
</dbReference>
<dbReference type="Proteomes" id="UP000317650">
    <property type="component" value="Chromosome 7"/>
</dbReference>
<organism evidence="6 7">
    <name type="scientific">Musa balbisiana</name>
    <name type="common">Banana</name>
    <dbReference type="NCBI Taxonomy" id="52838"/>
    <lineage>
        <taxon>Eukaryota</taxon>
        <taxon>Viridiplantae</taxon>
        <taxon>Streptophyta</taxon>
        <taxon>Embryophyta</taxon>
        <taxon>Tracheophyta</taxon>
        <taxon>Spermatophyta</taxon>
        <taxon>Magnoliopsida</taxon>
        <taxon>Liliopsida</taxon>
        <taxon>Zingiberales</taxon>
        <taxon>Musaceae</taxon>
        <taxon>Musa</taxon>
    </lineage>
</organism>
<comment type="caution">
    <text evidence="6">The sequence shown here is derived from an EMBL/GenBank/DDBJ whole genome shotgun (WGS) entry which is preliminary data.</text>
</comment>